<evidence type="ECO:0000313" key="2">
    <source>
        <dbReference type="Proteomes" id="UP000027222"/>
    </source>
</evidence>
<accession>A0A067SN27</accession>
<organism evidence="1 2">
    <name type="scientific">Galerina marginata (strain CBS 339.88)</name>
    <dbReference type="NCBI Taxonomy" id="685588"/>
    <lineage>
        <taxon>Eukaryota</taxon>
        <taxon>Fungi</taxon>
        <taxon>Dikarya</taxon>
        <taxon>Basidiomycota</taxon>
        <taxon>Agaricomycotina</taxon>
        <taxon>Agaricomycetes</taxon>
        <taxon>Agaricomycetidae</taxon>
        <taxon>Agaricales</taxon>
        <taxon>Agaricineae</taxon>
        <taxon>Strophariaceae</taxon>
        <taxon>Galerina</taxon>
    </lineage>
</organism>
<dbReference type="Proteomes" id="UP000027222">
    <property type="component" value="Unassembled WGS sequence"/>
</dbReference>
<keyword evidence="2" id="KW-1185">Reference proteome</keyword>
<evidence type="ECO:0000313" key="1">
    <source>
        <dbReference type="EMBL" id="KDR72330.1"/>
    </source>
</evidence>
<gene>
    <name evidence="1" type="ORF">GALMADRAFT_229125</name>
</gene>
<dbReference type="HOGENOM" id="CLU_2277709_0_0_1"/>
<proteinExistence type="predicted"/>
<dbReference type="AlphaFoldDB" id="A0A067SN27"/>
<name>A0A067SN27_GALM3</name>
<sequence length="102" mass="11835">MECASRLYIEFKFELTKTEMPRLQLFDGVFELTREGRTLSPWHGTLYHFGFGHNTPRNGDSFILICLRRIMPTPLVIVQSHRVLIPPSEFILGSRSDDLRSP</sequence>
<protein>
    <submittedName>
        <fullName evidence="1">Uncharacterized protein</fullName>
    </submittedName>
</protein>
<reference evidence="2" key="1">
    <citation type="journal article" date="2014" name="Proc. Natl. Acad. Sci. U.S.A.">
        <title>Extensive sampling of basidiomycete genomes demonstrates inadequacy of the white-rot/brown-rot paradigm for wood decay fungi.</title>
        <authorList>
            <person name="Riley R."/>
            <person name="Salamov A.A."/>
            <person name="Brown D.W."/>
            <person name="Nagy L.G."/>
            <person name="Floudas D."/>
            <person name="Held B.W."/>
            <person name="Levasseur A."/>
            <person name="Lombard V."/>
            <person name="Morin E."/>
            <person name="Otillar R."/>
            <person name="Lindquist E.A."/>
            <person name="Sun H."/>
            <person name="LaButti K.M."/>
            <person name="Schmutz J."/>
            <person name="Jabbour D."/>
            <person name="Luo H."/>
            <person name="Baker S.E."/>
            <person name="Pisabarro A.G."/>
            <person name="Walton J.D."/>
            <person name="Blanchette R.A."/>
            <person name="Henrissat B."/>
            <person name="Martin F."/>
            <person name="Cullen D."/>
            <person name="Hibbett D.S."/>
            <person name="Grigoriev I.V."/>
        </authorList>
    </citation>
    <scope>NUCLEOTIDE SEQUENCE [LARGE SCALE GENOMIC DNA]</scope>
    <source>
        <strain evidence="2">CBS 339.88</strain>
    </source>
</reference>
<dbReference type="EMBL" id="KL142389">
    <property type="protein sequence ID" value="KDR72330.1"/>
    <property type="molecule type" value="Genomic_DNA"/>
</dbReference>